<evidence type="ECO:0000259" key="4">
    <source>
        <dbReference type="PROSITE" id="PS50106"/>
    </source>
</evidence>
<dbReference type="Gene3D" id="2.30.42.10">
    <property type="match status" value="1"/>
</dbReference>
<keyword evidence="2" id="KW-0378">Hydrolase</keyword>
<gene>
    <name evidence="5" type="ORF">NVS47_11355</name>
</gene>
<evidence type="ECO:0000313" key="6">
    <source>
        <dbReference type="Proteomes" id="UP001524944"/>
    </source>
</evidence>
<dbReference type="InterPro" id="IPR001478">
    <property type="entry name" value="PDZ"/>
</dbReference>
<dbReference type="Pfam" id="PF13365">
    <property type="entry name" value="Trypsin_2"/>
    <property type="match status" value="1"/>
</dbReference>
<evidence type="ECO:0000313" key="5">
    <source>
        <dbReference type="EMBL" id="MCR6546103.1"/>
    </source>
</evidence>
<keyword evidence="6" id="KW-1185">Reference proteome</keyword>
<comment type="caution">
    <text evidence="5">The sequence shown here is derived from an EMBL/GenBank/DDBJ whole genome shotgun (WGS) entry which is preliminary data.</text>
</comment>
<name>A0ABT1Y5F2_9FIRM</name>
<dbReference type="PRINTS" id="PR00834">
    <property type="entry name" value="PROTEASES2C"/>
</dbReference>
<dbReference type="InterPro" id="IPR051201">
    <property type="entry name" value="Chloro_Bact_Ser_Proteases"/>
</dbReference>
<dbReference type="PANTHER" id="PTHR43343:SF3">
    <property type="entry name" value="PROTEASE DO-LIKE 8, CHLOROPLASTIC"/>
    <property type="match status" value="1"/>
</dbReference>
<dbReference type="EMBL" id="JANPWE010000005">
    <property type="protein sequence ID" value="MCR6546103.1"/>
    <property type="molecule type" value="Genomic_DNA"/>
</dbReference>
<protein>
    <submittedName>
        <fullName evidence="5">Trypsin-like peptidase domain-containing protein</fullName>
    </submittedName>
</protein>
<keyword evidence="3" id="KW-0472">Membrane</keyword>
<dbReference type="PROSITE" id="PS50106">
    <property type="entry name" value="PDZ"/>
    <property type="match status" value="1"/>
</dbReference>
<reference evidence="5 6" key="1">
    <citation type="submission" date="2022-08" db="EMBL/GenBank/DDBJ databases">
        <title>Proteogenomics of the novel Dehalobacterium formicoaceticum strain EZ94 highlights a key role of methyltransferases during anaerobic dichloromethane degradation.</title>
        <authorList>
            <person name="Wasmund K."/>
        </authorList>
    </citation>
    <scope>NUCLEOTIDE SEQUENCE [LARGE SCALE GENOMIC DNA]</scope>
    <source>
        <strain evidence="5 6">EZ94</strain>
    </source>
</reference>
<dbReference type="Proteomes" id="UP001524944">
    <property type="component" value="Unassembled WGS sequence"/>
</dbReference>
<accession>A0ABT1Y5F2</accession>
<dbReference type="SMART" id="SM00228">
    <property type="entry name" value="PDZ"/>
    <property type="match status" value="1"/>
</dbReference>
<keyword evidence="3" id="KW-1133">Transmembrane helix</keyword>
<proteinExistence type="predicted"/>
<keyword evidence="1" id="KW-0645">Protease</keyword>
<keyword evidence="3" id="KW-0812">Transmembrane</keyword>
<evidence type="ECO:0000256" key="2">
    <source>
        <dbReference type="ARBA" id="ARBA00022801"/>
    </source>
</evidence>
<dbReference type="Pfam" id="PF13180">
    <property type="entry name" value="PDZ_2"/>
    <property type="match status" value="1"/>
</dbReference>
<dbReference type="InterPro" id="IPR001940">
    <property type="entry name" value="Peptidase_S1C"/>
</dbReference>
<evidence type="ECO:0000256" key="1">
    <source>
        <dbReference type="ARBA" id="ARBA00022670"/>
    </source>
</evidence>
<dbReference type="PANTHER" id="PTHR43343">
    <property type="entry name" value="PEPTIDASE S12"/>
    <property type="match status" value="1"/>
</dbReference>
<feature type="domain" description="PDZ" evidence="4">
    <location>
        <begin position="288"/>
        <end position="377"/>
    </location>
</feature>
<dbReference type="InterPro" id="IPR009003">
    <property type="entry name" value="Peptidase_S1_PA"/>
</dbReference>
<dbReference type="RefSeq" id="WP_257913528.1">
    <property type="nucleotide sequence ID" value="NZ_JANPWE010000005.1"/>
</dbReference>
<organism evidence="5 6">
    <name type="scientific">Dehalobacterium formicoaceticum</name>
    <dbReference type="NCBI Taxonomy" id="51515"/>
    <lineage>
        <taxon>Bacteria</taxon>
        <taxon>Bacillati</taxon>
        <taxon>Bacillota</taxon>
        <taxon>Clostridia</taxon>
        <taxon>Eubacteriales</taxon>
        <taxon>Peptococcaceae</taxon>
        <taxon>Dehalobacterium</taxon>
    </lineage>
</organism>
<dbReference type="SUPFAM" id="SSF50494">
    <property type="entry name" value="Trypsin-like serine proteases"/>
    <property type="match status" value="1"/>
</dbReference>
<feature type="transmembrane region" description="Helical" evidence="3">
    <location>
        <begin position="28"/>
        <end position="50"/>
    </location>
</feature>
<dbReference type="SUPFAM" id="SSF50156">
    <property type="entry name" value="PDZ domain-like"/>
    <property type="match status" value="1"/>
</dbReference>
<dbReference type="Gene3D" id="2.40.10.120">
    <property type="match status" value="1"/>
</dbReference>
<evidence type="ECO:0000256" key="3">
    <source>
        <dbReference type="SAM" id="Phobius"/>
    </source>
</evidence>
<dbReference type="InterPro" id="IPR036034">
    <property type="entry name" value="PDZ_sf"/>
</dbReference>
<sequence>MDEERFNDEERCYQEVINKKPSGGKKGIIILLLCAFIIGTGFGLGVNQLLAASVGENSSAYAADSLAINQTASTEAGTSAGSNLTASPVVPIAKKVSPSIVAIEITANQTDVFGQRYESSGTGSGIIIDNKGHIVTNNHVVEGASALTVILQDGTKLKANLVGRDATTDLAVIKVDKTGLPAAELGDSAKLAVGELAVAIGSPMGTNFAGSVTAGIISGVNRELALGDKTMNLIQTDAAINPGNSGGALVNEKGQVIGINTVKLAQSSVEGMGFSIPINEAKPIITELIENKKIVRPYLGIQGNTVTEADSQRFGLAQGVYVYQVVPGSGADQAGIESGEVITKIDNQKITTIEQLVGLISNKKAGDKVTVEVTDSNQKTRTVTVILKES</sequence>